<gene>
    <name evidence="2" type="ORF">PR048_014867</name>
</gene>
<evidence type="ECO:0000313" key="3">
    <source>
        <dbReference type="Proteomes" id="UP001159363"/>
    </source>
</evidence>
<feature type="region of interest" description="Disordered" evidence="1">
    <location>
        <begin position="1045"/>
        <end position="1096"/>
    </location>
</feature>
<accession>A0ABQ9HG64</accession>
<feature type="region of interest" description="Disordered" evidence="1">
    <location>
        <begin position="473"/>
        <end position="493"/>
    </location>
</feature>
<comment type="caution">
    <text evidence="2">The sequence shown here is derived from an EMBL/GenBank/DDBJ whole genome shotgun (WGS) entry which is preliminary data.</text>
</comment>
<reference evidence="2 3" key="1">
    <citation type="submission" date="2023-02" db="EMBL/GenBank/DDBJ databases">
        <title>LHISI_Scaffold_Assembly.</title>
        <authorList>
            <person name="Stuart O.P."/>
            <person name="Cleave R."/>
            <person name="Magrath M.J.L."/>
            <person name="Mikheyev A.S."/>
        </authorList>
    </citation>
    <scope>NUCLEOTIDE SEQUENCE [LARGE SCALE GENOMIC DNA]</scope>
    <source>
        <strain evidence="2">Daus_M_001</strain>
        <tissue evidence="2">Leg muscle</tissue>
    </source>
</reference>
<organism evidence="2 3">
    <name type="scientific">Dryococelus australis</name>
    <dbReference type="NCBI Taxonomy" id="614101"/>
    <lineage>
        <taxon>Eukaryota</taxon>
        <taxon>Metazoa</taxon>
        <taxon>Ecdysozoa</taxon>
        <taxon>Arthropoda</taxon>
        <taxon>Hexapoda</taxon>
        <taxon>Insecta</taxon>
        <taxon>Pterygota</taxon>
        <taxon>Neoptera</taxon>
        <taxon>Polyneoptera</taxon>
        <taxon>Phasmatodea</taxon>
        <taxon>Verophasmatodea</taxon>
        <taxon>Anareolatae</taxon>
        <taxon>Phasmatidae</taxon>
        <taxon>Eurycanthinae</taxon>
        <taxon>Dryococelus</taxon>
    </lineage>
</organism>
<dbReference type="EMBL" id="JARBHB010000005">
    <property type="protein sequence ID" value="KAJ8883028.1"/>
    <property type="molecule type" value="Genomic_DNA"/>
</dbReference>
<feature type="compositionally biased region" description="Polar residues" evidence="1">
    <location>
        <begin position="481"/>
        <end position="492"/>
    </location>
</feature>
<evidence type="ECO:0000313" key="2">
    <source>
        <dbReference type="EMBL" id="KAJ8883028.1"/>
    </source>
</evidence>
<feature type="compositionally biased region" description="Basic and acidic residues" evidence="1">
    <location>
        <begin position="1"/>
        <end position="11"/>
    </location>
</feature>
<sequence>MQERGRREILRKPANQRHLRHESGSDPAGNRPGSPWWKVSDLPTELPLPQRVHDGGHVEHEEGYLWIIFCSATNQCPSGIVSFTKFLPSRFYWRVSNPCPGHKNGIAVVAYNGRNDKLLAVGKSRNNPLFKIYAGVGLRCRYLSPAYLQNDLSQGLVNTVIYLVINRNNSTAFHIVPDVLAATSCINPSYRNSRIFISEYLLELDGKPSRRDGVPYTLDDVHASLAKPERHTCVPEECLRLLKTWQDAIRRSIKPHSRGSYNRRARCGFCDGNSVTLKPAKRYFVFLSPFPPPPFPLPPPLLGWRTSERFQALSYTEERRATLLARPSAVWWLLLATSSASYSLAPSIRLSAHYSRRLLNLSEQRFDTAVTFQPSALNYSVSEQWGGAFRTLVAPEYNFHGIFRATGPRIVGLVIKETYNSFHVFFSSPSRRRRCCGAAESGERRAERGATPMPIVSGERRAMKMIGGQVAGDSCLPAPSPSDSSPRLSAPTTLPDISRISQTVPEDLDTHTAHNYLLSSGIAVVWWLDYSPPTQANQVLFPAGSHGGIVPEDAAGRRVFSGDLSPSPPPHYHFGAAPYSPRFQCFARRGDKRVDAHVSIVPSTPTLLGLRRAKFLQPGGQLKSCPNLFYHSLTLLSSVTALVHVNYGRVSISYVDEAREHCTPVQSLALSGDCLQCVALIALALLCLTQKIVPLSLMLDRFVVTTYKKQPACLDSPFWGETPLLALGLWLGRCSFLRLLFYQRRRSGEKMTRVKLSVISVYLTCCGQPRVVNSVILLSRLSADRQTALTRAAAQAFGGGGGNPPVTQVWIAVSLQGPGHRGDGQHPRPTAGRWPGRKIVLSGEADTRRLRCWPGVVTYAPAAGNNDPRRLPSPLPTKRRSRLSSIARSTSRGPAKAAASWTCVVHGNCSCTSTPFADHLWRQAGSPILSRFHDMAEAGQNEALFPVITLLVSVSLADYDLDRLNKAPVVVPERMTTPPALVLANSLYVLRRAGSGPGRGITTLCEDEGGIPPPRGAAWRGVPPAGSARESSAYSNKLLAAQAFPTTPEGWGSSLPGSRKGGEREREREMMMRRVDGAAGRMQGPGKRRQSPEITT</sequence>
<protein>
    <submittedName>
        <fullName evidence="2">Uncharacterized protein</fullName>
    </submittedName>
</protein>
<proteinExistence type="predicted"/>
<name>A0ABQ9HG64_9NEOP</name>
<keyword evidence="3" id="KW-1185">Reference proteome</keyword>
<feature type="region of interest" description="Disordered" evidence="1">
    <location>
        <begin position="864"/>
        <end position="889"/>
    </location>
</feature>
<dbReference type="Proteomes" id="UP001159363">
    <property type="component" value="Chromosome 4"/>
</dbReference>
<feature type="compositionally biased region" description="Basic and acidic residues" evidence="1">
    <location>
        <begin position="1060"/>
        <end position="1076"/>
    </location>
</feature>
<evidence type="ECO:0000256" key="1">
    <source>
        <dbReference type="SAM" id="MobiDB-lite"/>
    </source>
</evidence>
<feature type="region of interest" description="Disordered" evidence="1">
    <location>
        <begin position="1"/>
        <end position="34"/>
    </location>
</feature>